<dbReference type="FunCoup" id="A0A1Q3CNB1">
    <property type="interactions" value="6"/>
</dbReference>
<dbReference type="InterPro" id="IPR000048">
    <property type="entry name" value="IQ_motif_EF-hand-BS"/>
</dbReference>
<dbReference type="PROSITE" id="PS50096">
    <property type="entry name" value="IQ"/>
    <property type="match status" value="2"/>
</dbReference>
<name>A0A1Q3CNB1_CEPFO</name>
<comment type="subunit">
    <text evidence="3">Binds to multiple calmodulin (CaM) in the presence of Ca(2+) and CaM-like proteins.</text>
</comment>
<comment type="similarity">
    <text evidence="2">Belongs to the IQD family.</text>
</comment>
<feature type="region of interest" description="Disordered" evidence="4">
    <location>
        <begin position="299"/>
        <end position="383"/>
    </location>
</feature>
<gene>
    <name evidence="6" type="ORF">CFOL_v3_25012</name>
</gene>
<dbReference type="PANTHER" id="PTHR32295">
    <property type="entry name" value="IQ-DOMAIN 5-RELATED"/>
    <property type="match status" value="1"/>
</dbReference>
<feature type="domain" description="DUF4005" evidence="5">
    <location>
        <begin position="309"/>
        <end position="405"/>
    </location>
</feature>
<feature type="compositionally biased region" description="Polar residues" evidence="4">
    <location>
        <begin position="402"/>
        <end position="421"/>
    </location>
</feature>
<dbReference type="STRING" id="3775.A0A1Q3CNB1"/>
<dbReference type="CDD" id="cd23767">
    <property type="entry name" value="IQCD"/>
    <property type="match status" value="1"/>
</dbReference>
<reference evidence="7" key="1">
    <citation type="submission" date="2016-04" db="EMBL/GenBank/DDBJ databases">
        <title>Cephalotus genome sequencing.</title>
        <authorList>
            <person name="Fukushima K."/>
            <person name="Hasebe M."/>
            <person name="Fang X."/>
        </authorList>
    </citation>
    <scope>NUCLEOTIDE SEQUENCE [LARGE SCALE GENOMIC DNA]</scope>
    <source>
        <strain evidence="7">cv. St1</strain>
    </source>
</reference>
<evidence type="ECO:0000256" key="4">
    <source>
        <dbReference type="SAM" id="MobiDB-lite"/>
    </source>
</evidence>
<dbReference type="Proteomes" id="UP000187406">
    <property type="component" value="Unassembled WGS sequence"/>
</dbReference>
<dbReference type="OrthoDB" id="696085at2759"/>
<feature type="region of interest" description="Disordered" evidence="4">
    <location>
        <begin position="402"/>
        <end position="427"/>
    </location>
</feature>
<dbReference type="AlphaFoldDB" id="A0A1Q3CNB1"/>
<dbReference type="InterPro" id="IPR025064">
    <property type="entry name" value="DUF4005"/>
</dbReference>
<dbReference type="Pfam" id="PF00612">
    <property type="entry name" value="IQ"/>
    <property type="match status" value="1"/>
</dbReference>
<keyword evidence="7" id="KW-1185">Reference proteome</keyword>
<keyword evidence="1" id="KW-0112">Calmodulin-binding</keyword>
<evidence type="ECO:0000256" key="1">
    <source>
        <dbReference type="ARBA" id="ARBA00022860"/>
    </source>
</evidence>
<dbReference type="EMBL" id="BDDD01002434">
    <property type="protein sequence ID" value="GAV81558.1"/>
    <property type="molecule type" value="Genomic_DNA"/>
</dbReference>
<evidence type="ECO:0000256" key="3">
    <source>
        <dbReference type="ARBA" id="ARBA00024378"/>
    </source>
</evidence>
<protein>
    <submittedName>
        <fullName evidence="6">IQ domain-containing protein/DUF4005 domain-containing protein</fullName>
    </submittedName>
</protein>
<dbReference type="Gene3D" id="1.20.5.190">
    <property type="match status" value="1"/>
</dbReference>
<organism evidence="6 7">
    <name type="scientific">Cephalotus follicularis</name>
    <name type="common">Albany pitcher plant</name>
    <dbReference type="NCBI Taxonomy" id="3775"/>
    <lineage>
        <taxon>Eukaryota</taxon>
        <taxon>Viridiplantae</taxon>
        <taxon>Streptophyta</taxon>
        <taxon>Embryophyta</taxon>
        <taxon>Tracheophyta</taxon>
        <taxon>Spermatophyta</taxon>
        <taxon>Magnoliopsida</taxon>
        <taxon>eudicotyledons</taxon>
        <taxon>Gunneridae</taxon>
        <taxon>Pentapetalae</taxon>
        <taxon>rosids</taxon>
        <taxon>fabids</taxon>
        <taxon>Oxalidales</taxon>
        <taxon>Cephalotaceae</taxon>
        <taxon>Cephalotus</taxon>
    </lineage>
</organism>
<dbReference type="PANTHER" id="PTHR32295:SF212">
    <property type="entry name" value="CALMODULIN BINDING PROTEIN-RELATED"/>
    <property type="match status" value="1"/>
</dbReference>
<sequence>MQIWLIWFHKIPMAKEKCWFGWVKRLFISETKTKAEKQPKSWRWVSNRLKLKQYRALTAPQRTLNEATEEQRRHALNVALATAAAAEAAVAAAHAATEVVWLTGAAQSYNQRTKRDQNLAAIEIQSAFRAYLARKALRALKGLVRLQAIVRGRAVRRQTMTTLKSFPSSVKMQPDVYKGCIPPAAGICKSGDKKVCLKPKDDCGRKEIKLECNKSWNPSVLSKKDVDAIWMRKQEAISKRERMMKYSYSHRESRYTHLLEESVHNKETGRRICRLQRRADAEGNNREGLEILKLTMHPKMSTGDIHGSPQVKQRNKLRYDSPDKLTLPFSCPRKSFSRSQQDTSGDDSSIPNSPSYMAATQSAKAKARSTSTPRQRVGLSETYSDNGMGYKKGLSLWSSYNGESTTSATNGKTGATRQIPVSMSRHY</sequence>
<dbReference type="InParanoid" id="A0A1Q3CNB1"/>
<proteinExistence type="inferred from homology"/>
<evidence type="ECO:0000256" key="2">
    <source>
        <dbReference type="ARBA" id="ARBA00024341"/>
    </source>
</evidence>
<accession>A0A1Q3CNB1</accession>
<comment type="caution">
    <text evidence="6">The sequence shown here is derived from an EMBL/GenBank/DDBJ whole genome shotgun (WGS) entry which is preliminary data.</text>
</comment>
<dbReference type="Pfam" id="PF13178">
    <property type="entry name" value="DUF4005"/>
    <property type="match status" value="1"/>
</dbReference>
<evidence type="ECO:0000313" key="6">
    <source>
        <dbReference type="EMBL" id="GAV81558.1"/>
    </source>
</evidence>
<evidence type="ECO:0000259" key="5">
    <source>
        <dbReference type="Pfam" id="PF13178"/>
    </source>
</evidence>
<dbReference type="GO" id="GO:0005516">
    <property type="term" value="F:calmodulin binding"/>
    <property type="evidence" value="ECO:0007669"/>
    <property type="project" value="UniProtKB-KW"/>
</dbReference>
<evidence type="ECO:0000313" key="7">
    <source>
        <dbReference type="Proteomes" id="UP000187406"/>
    </source>
</evidence>
<feature type="compositionally biased region" description="Polar residues" evidence="4">
    <location>
        <begin position="337"/>
        <end position="374"/>
    </location>
</feature>